<organism evidence="2 3">
    <name type="scientific">Pleurodeles waltl</name>
    <name type="common">Iberian ribbed newt</name>
    <dbReference type="NCBI Taxonomy" id="8319"/>
    <lineage>
        <taxon>Eukaryota</taxon>
        <taxon>Metazoa</taxon>
        <taxon>Chordata</taxon>
        <taxon>Craniata</taxon>
        <taxon>Vertebrata</taxon>
        <taxon>Euteleostomi</taxon>
        <taxon>Amphibia</taxon>
        <taxon>Batrachia</taxon>
        <taxon>Caudata</taxon>
        <taxon>Salamandroidea</taxon>
        <taxon>Salamandridae</taxon>
        <taxon>Pleurodelinae</taxon>
        <taxon>Pleurodeles</taxon>
    </lineage>
</organism>
<gene>
    <name evidence="2" type="ORF">NDU88_000457</name>
</gene>
<evidence type="ECO:0000313" key="2">
    <source>
        <dbReference type="EMBL" id="KAJ1121949.1"/>
    </source>
</evidence>
<feature type="region of interest" description="Disordered" evidence="1">
    <location>
        <begin position="62"/>
        <end position="88"/>
    </location>
</feature>
<comment type="caution">
    <text evidence="2">The sequence shown here is derived from an EMBL/GenBank/DDBJ whole genome shotgun (WGS) entry which is preliminary data.</text>
</comment>
<evidence type="ECO:0000313" key="3">
    <source>
        <dbReference type="Proteomes" id="UP001066276"/>
    </source>
</evidence>
<accession>A0AAV7P2K7</accession>
<dbReference type="AlphaFoldDB" id="A0AAV7P2K7"/>
<dbReference type="Proteomes" id="UP001066276">
    <property type="component" value="Chromosome 7"/>
</dbReference>
<name>A0AAV7P2K7_PLEWA</name>
<sequence>MTTAVKTDLFVREDARQRRCQRLPKHCARVALTHAVLKFTRIIFMHAVPEFTKSKGLSARTSTASVTDSEHFQSDASNKHSHKKENHTMCAEHTVPRTSRGTPIPICLRRFASANKAQATCGVRASSTLNLSVVAMATLVSSRGSLRDCFGCAALSSSAHSQPQLRPFSGNCFN</sequence>
<proteinExistence type="predicted"/>
<reference evidence="2" key="1">
    <citation type="journal article" date="2022" name="bioRxiv">
        <title>Sequencing and chromosome-scale assembly of the giantPleurodeles waltlgenome.</title>
        <authorList>
            <person name="Brown T."/>
            <person name="Elewa A."/>
            <person name="Iarovenko S."/>
            <person name="Subramanian E."/>
            <person name="Araus A.J."/>
            <person name="Petzold A."/>
            <person name="Susuki M."/>
            <person name="Suzuki K.-i.T."/>
            <person name="Hayashi T."/>
            <person name="Toyoda A."/>
            <person name="Oliveira C."/>
            <person name="Osipova E."/>
            <person name="Leigh N.D."/>
            <person name="Simon A."/>
            <person name="Yun M.H."/>
        </authorList>
    </citation>
    <scope>NUCLEOTIDE SEQUENCE</scope>
    <source>
        <strain evidence="2">20211129_DDA</strain>
        <tissue evidence="2">Liver</tissue>
    </source>
</reference>
<protein>
    <submittedName>
        <fullName evidence="2">Uncharacterized protein</fullName>
    </submittedName>
</protein>
<evidence type="ECO:0000256" key="1">
    <source>
        <dbReference type="SAM" id="MobiDB-lite"/>
    </source>
</evidence>
<dbReference type="EMBL" id="JANPWB010000011">
    <property type="protein sequence ID" value="KAJ1121949.1"/>
    <property type="molecule type" value="Genomic_DNA"/>
</dbReference>
<keyword evidence="3" id="KW-1185">Reference proteome</keyword>